<accession>A0A540VB19</accession>
<sequence>MTTDILKVCVDRRLPPIAGPAPQTREARLAADRNKLWPPHQRTLHVRFLDGDDRLHEKVATFAQEWCKYANVTLVFDDAPDAVLRVSFTPGGSWSFIGTDALDPRIGPNDPTINLGWLTPATPNDEVSQLVLHEFGHALGLIHEHQNPAGRIPWNREAVYAFYAGPPNFWSREEVDVNIFQVYDSTVTNYSQFDPQSIMLYPIPPQFTDGVFQVGWNKVLSPMDRQFIGVIYPLDHAPPPGQLVVDGPPVDATLVTPGEIHRYTLVIDQAGRYLLETEGSTDVTLELLDLEGQRLAHDDDSGWLLNARLEQPLSPGTYQVHVRHFSETGTGPYRLRVRRL</sequence>
<dbReference type="InParanoid" id="A0A540VB19"/>
<dbReference type="Gene3D" id="2.60.120.380">
    <property type="match status" value="1"/>
</dbReference>
<dbReference type="SUPFAM" id="SSF55486">
    <property type="entry name" value="Metalloproteases ('zincins'), catalytic domain"/>
    <property type="match status" value="1"/>
</dbReference>
<keyword evidence="2" id="KW-1185">Reference proteome</keyword>
<dbReference type="GO" id="GO:0008237">
    <property type="term" value="F:metallopeptidase activity"/>
    <property type="evidence" value="ECO:0007669"/>
    <property type="project" value="InterPro"/>
</dbReference>
<dbReference type="CDD" id="cd04327">
    <property type="entry name" value="ZnMc_MMP_like_3"/>
    <property type="match status" value="1"/>
</dbReference>
<evidence type="ECO:0000313" key="1">
    <source>
        <dbReference type="EMBL" id="TQE93954.1"/>
    </source>
</evidence>
<dbReference type="EMBL" id="VIGC01000030">
    <property type="protein sequence ID" value="TQE93954.1"/>
    <property type="molecule type" value="Genomic_DNA"/>
</dbReference>
<protein>
    <submittedName>
        <fullName evidence="1">Peptidase</fullName>
    </submittedName>
</protein>
<dbReference type="Proteomes" id="UP000317371">
    <property type="component" value="Unassembled WGS sequence"/>
</dbReference>
<dbReference type="OrthoDB" id="3669864at2"/>
<dbReference type="RefSeq" id="WP_141611753.1">
    <property type="nucleotide sequence ID" value="NZ_VIGC02000030.1"/>
</dbReference>
<reference evidence="1 2" key="1">
    <citation type="submission" date="2019-06" db="EMBL/GenBank/DDBJ databases">
        <title>Genome sequence of Litorilinea aerophila BAA-2444.</title>
        <authorList>
            <person name="Maclea K.S."/>
            <person name="Maurais E.G."/>
            <person name="Iannazzi L.C."/>
        </authorList>
    </citation>
    <scope>NUCLEOTIDE SEQUENCE [LARGE SCALE GENOMIC DNA]</scope>
    <source>
        <strain evidence="1 2">ATCC BAA-2444</strain>
    </source>
</reference>
<name>A0A540VB19_9CHLR</name>
<proteinExistence type="predicted"/>
<comment type="caution">
    <text evidence="1">The sequence shown here is derived from an EMBL/GenBank/DDBJ whole genome shotgun (WGS) entry which is preliminary data.</text>
</comment>
<dbReference type="AlphaFoldDB" id="A0A540VB19"/>
<dbReference type="InterPro" id="IPR024079">
    <property type="entry name" value="MetalloPept_cat_dom_sf"/>
</dbReference>
<organism evidence="1 2">
    <name type="scientific">Litorilinea aerophila</name>
    <dbReference type="NCBI Taxonomy" id="1204385"/>
    <lineage>
        <taxon>Bacteria</taxon>
        <taxon>Bacillati</taxon>
        <taxon>Chloroflexota</taxon>
        <taxon>Caldilineae</taxon>
        <taxon>Caldilineales</taxon>
        <taxon>Caldilineaceae</taxon>
        <taxon>Litorilinea</taxon>
    </lineage>
</organism>
<gene>
    <name evidence="1" type="ORF">FKZ61_19055</name>
</gene>
<evidence type="ECO:0000313" key="2">
    <source>
        <dbReference type="Proteomes" id="UP000317371"/>
    </source>
</evidence>
<dbReference type="Gene3D" id="3.40.390.10">
    <property type="entry name" value="Collagenase (Catalytic Domain)"/>
    <property type="match status" value="1"/>
</dbReference>